<name>A0A1I0BXH9_9EURY</name>
<keyword evidence="1" id="KW-0812">Transmembrane</keyword>
<feature type="transmembrane region" description="Helical" evidence="1">
    <location>
        <begin position="232"/>
        <end position="257"/>
    </location>
</feature>
<dbReference type="AlphaFoldDB" id="A0A1I0BXH9"/>
<sequence length="324" mass="36501">MLNRRLIWVLVKLANTVKNENLRQWKPGPVPERLIFLKELIEAGKIKSVIDRRYPLEPITEAHRYVEKGHKKGNVVITLEHNKKPTKLVGTEMTNRIADISQREAAIVAGFGLLIMTIFALFAHFFALPSLIVPGDATETANNIMANVGLFRMAICSFIIVIILDVLVAWALYVLLKPVNKSLSLLMAWFRLVYATILTFSLVFLVIVLLLLSGADYLTVFETDQLHAQAMLYINAFSDGWAIGLVFFGLHLAFLGYLVFKSDYIPRILGILLIVAGLSYLIDNFGKFLFPSFDVAISLVLGWGELLFMFWLLLKGGKIPEMRS</sequence>
<feature type="transmembrane region" description="Helical" evidence="1">
    <location>
        <begin position="264"/>
        <end position="282"/>
    </location>
</feature>
<dbReference type="Gene3D" id="3.40.50.720">
    <property type="entry name" value="NAD(P)-binding Rossmann-like Domain"/>
    <property type="match status" value="1"/>
</dbReference>
<dbReference type="STRING" id="1353158.SAMN04488587_0029"/>
<keyword evidence="1" id="KW-1133">Transmembrane helix</keyword>
<feature type="transmembrane region" description="Helical" evidence="1">
    <location>
        <begin position="188"/>
        <end position="212"/>
    </location>
</feature>
<feature type="transmembrane region" description="Helical" evidence="1">
    <location>
        <begin position="105"/>
        <end position="128"/>
    </location>
</feature>
<organism evidence="2 3">
    <name type="scientific">Methanococcoides vulcani</name>
    <dbReference type="NCBI Taxonomy" id="1353158"/>
    <lineage>
        <taxon>Archaea</taxon>
        <taxon>Methanobacteriati</taxon>
        <taxon>Methanobacteriota</taxon>
        <taxon>Stenosarchaea group</taxon>
        <taxon>Methanomicrobia</taxon>
        <taxon>Methanosarcinales</taxon>
        <taxon>Methanosarcinaceae</taxon>
        <taxon>Methanococcoides</taxon>
    </lineage>
</organism>
<dbReference type="Proteomes" id="UP000243338">
    <property type="component" value="Unassembled WGS sequence"/>
</dbReference>
<accession>A0A1I0BXH9</accession>
<proteinExistence type="predicted"/>
<keyword evidence="1" id="KW-0472">Membrane</keyword>
<evidence type="ECO:0000313" key="2">
    <source>
        <dbReference type="EMBL" id="SET11811.1"/>
    </source>
</evidence>
<protein>
    <submittedName>
        <fullName evidence="2">Zinc-binding dehydrogenase</fullName>
    </submittedName>
</protein>
<reference evidence="3" key="1">
    <citation type="submission" date="2016-10" db="EMBL/GenBank/DDBJ databases">
        <authorList>
            <person name="Varghese N."/>
            <person name="Submissions S."/>
        </authorList>
    </citation>
    <scope>NUCLEOTIDE SEQUENCE [LARGE SCALE GENOMIC DNA]</scope>
    <source>
        <strain evidence="3">SLH 33</strain>
    </source>
</reference>
<dbReference type="EMBL" id="FOHQ01000010">
    <property type="protein sequence ID" value="SET11811.1"/>
    <property type="molecule type" value="Genomic_DNA"/>
</dbReference>
<feature type="transmembrane region" description="Helical" evidence="1">
    <location>
        <begin position="148"/>
        <end position="176"/>
    </location>
</feature>
<gene>
    <name evidence="2" type="ORF">SAMN04488587_0029</name>
</gene>
<evidence type="ECO:0000313" key="3">
    <source>
        <dbReference type="Proteomes" id="UP000243338"/>
    </source>
</evidence>
<feature type="transmembrane region" description="Helical" evidence="1">
    <location>
        <begin position="288"/>
        <end position="314"/>
    </location>
</feature>
<keyword evidence="3" id="KW-1185">Reference proteome</keyword>
<dbReference type="Gene3D" id="3.90.180.10">
    <property type="entry name" value="Medium-chain alcohol dehydrogenases, catalytic domain"/>
    <property type="match status" value="1"/>
</dbReference>
<dbReference type="Pfam" id="PF14329">
    <property type="entry name" value="DUF4386"/>
    <property type="match status" value="1"/>
</dbReference>
<evidence type="ECO:0000256" key="1">
    <source>
        <dbReference type="SAM" id="Phobius"/>
    </source>
</evidence>
<dbReference type="Pfam" id="PF13602">
    <property type="entry name" value="ADH_zinc_N_2"/>
    <property type="match status" value="1"/>
</dbReference>
<dbReference type="InterPro" id="IPR025495">
    <property type="entry name" value="DUF4386"/>
</dbReference>